<dbReference type="EMBL" id="CP001191">
    <property type="protein sequence ID" value="ACI53392.1"/>
    <property type="molecule type" value="Genomic_DNA"/>
</dbReference>
<evidence type="ECO:0000313" key="3">
    <source>
        <dbReference type="EMBL" id="ACI53392.1"/>
    </source>
</evidence>
<name>A0ABF7QHS5_RHILW</name>
<evidence type="ECO:0000256" key="2">
    <source>
        <dbReference type="SAM" id="SignalP"/>
    </source>
</evidence>
<dbReference type="KEGG" id="rlt:Rleg2_0090"/>
<dbReference type="AlphaFoldDB" id="A0ABF7QHS5"/>
<dbReference type="Proteomes" id="UP000008330">
    <property type="component" value="Chromosome"/>
</dbReference>
<evidence type="ECO:0000256" key="1">
    <source>
        <dbReference type="SAM" id="MobiDB-lite"/>
    </source>
</evidence>
<keyword evidence="4" id="KW-1185">Reference proteome</keyword>
<protein>
    <submittedName>
        <fullName evidence="3">Uncharacterized protein</fullName>
    </submittedName>
</protein>
<accession>A0ABF7QHS5</accession>
<feature type="region of interest" description="Disordered" evidence="1">
    <location>
        <begin position="120"/>
        <end position="220"/>
    </location>
</feature>
<feature type="chain" id="PRO_5044789522" evidence="2">
    <location>
        <begin position="29"/>
        <end position="220"/>
    </location>
</feature>
<sequence length="220" mass="23437">MHNAKFIRTAAFSLCVAFQTFQAEQVMAASANDKFFDAALCKPPYSMTSATEIYDAAEALAKPDTSSLGAAIYKIPSQIGRDGFKSTEVFFASNAVGILVEGQRADDLAKKYRLKPESSDLLGTSTKGYSRELPADQQPEPGLAGPGTVGGHPDDTSRNMGAGRRLADRGGSGSRSGVRGLRRCHVGQTKPGRSAAGLYRSCDRSRNPNQGLRPFGPCWA</sequence>
<reference evidence="3 4" key="1">
    <citation type="journal article" date="2010" name="Stand. Genomic Sci.">
        <title>Complete genome sequence of Rhizobium leguminosarum bv trifolii strain WSM2304, an effective microsymbiont of the South American clover Trifolium polymorphum.</title>
        <authorList>
            <person name="Reeve W."/>
            <person name="O'Hara G."/>
            <person name="Chain P."/>
            <person name="Ardley J."/>
            <person name="Brau L."/>
            <person name="Nandesena K."/>
            <person name="Tiwari R."/>
            <person name="Malfatti S."/>
            <person name="Kiss H."/>
            <person name="Lapidus A."/>
            <person name="Copeland A."/>
            <person name="Nolan M."/>
            <person name="Land M."/>
            <person name="Ivanova N."/>
            <person name="Mavromatis K."/>
            <person name="Markowitz V."/>
            <person name="Kyrpides N."/>
            <person name="Melino V."/>
            <person name="Denton M."/>
            <person name="Yates R."/>
            <person name="Howieson J."/>
        </authorList>
    </citation>
    <scope>NUCLEOTIDE SEQUENCE [LARGE SCALE GENOMIC DNA]</scope>
    <source>
        <strain evidence="3 4">WSM2304</strain>
    </source>
</reference>
<keyword evidence="2" id="KW-0732">Signal</keyword>
<evidence type="ECO:0000313" key="4">
    <source>
        <dbReference type="Proteomes" id="UP000008330"/>
    </source>
</evidence>
<feature type="signal peptide" evidence="2">
    <location>
        <begin position="1"/>
        <end position="28"/>
    </location>
</feature>
<gene>
    <name evidence="3" type="ordered locus">Rleg2_0090</name>
</gene>
<proteinExistence type="predicted"/>
<organism evidence="3 4">
    <name type="scientific">Rhizobium leguminosarum bv. trifolii (strain WSM2304)</name>
    <dbReference type="NCBI Taxonomy" id="395492"/>
    <lineage>
        <taxon>Bacteria</taxon>
        <taxon>Pseudomonadati</taxon>
        <taxon>Pseudomonadota</taxon>
        <taxon>Alphaproteobacteria</taxon>
        <taxon>Hyphomicrobiales</taxon>
        <taxon>Rhizobiaceae</taxon>
        <taxon>Rhizobium/Agrobacterium group</taxon>
        <taxon>Rhizobium</taxon>
    </lineage>
</organism>